<name>A0A2I5HI71_SALDZ</name>
<sequence length="113" mass="12867">MPFCTLPERGNGVYVYQGDRILPEAVVIHNRFNTPFTSNLIAEGYYFSPGCTLSHFLRLHLLKVLTTAEKINPDCFPVRVALSFFNNLFIFKLATQVTFNAVAQSCNMIDIFR</sequence>
<dbReference type="Proteomes" id="UP000230639">
    <property type="component" value="Chromosome"/>
</dbReference>
<evidence type="ECO:0000313" key="2">
    <source>
        <dbReference type="Proteomes" id="UP000230639"/>
    </source>
</evidence>
<organism evidence="1 2">
    <name type="scientific">Salmonella diarizonae</name>
    <dbReference type="NCBI Taxonomy" id="59204"/>
    <lineage>
        <taxon>Bacteria</taxon>
        <taxon>Pseudomonadati</taxon>
        <taxon>Pseudomonadota</taxon>
        <taxon>Gammaproteobacteria</taxon>
        <taxon>Enterobacterales</taxon>
        <taxon>Enterobacteriaceae</taxon>
        <taxon>Salmonella</taxon>
    </lineage>
</organism>
<accession>A0A2I5HI71</accession>
<dbReference type="EMBL" id="CP023345">
    <property type="protein sequence ID" value="ATW55266.1"/>
    <property type="molecule type" value="Genomic_DNA"/>
</dbReference>
<gene>
    <name evidence="1" type="ORF">CNQ75_12500</name>
</gene>
<evidence type="ECO:0000313" key="1">
    <source>
        <dbReference type="EMBL" id="ATW55266.1"/>
    </source>
</evidence>
<protein>
    <submittedName>
        <fullName evidence="1">Uncharacterized protein</fullName>
    </submittedName>
</protein>
<proteinExistence type="predicted"/>
<dbReference type="AlphaFoldDB" id="A0A2I5HI71"/>
<reference evidence="1 2" key="1">
    <citation type="submission" date="2017-09" db="EMBL/GenBank/DDBJ databases">
        <title>Complete genome of Salmonella enterica subsp. diarizonae isolated from stool of a patient with bacterial enteropathy.</title>
        <authorList>
            <person name="Zhou J."/>
            <person name="Chen Q."/>
            <person name="Guo L."/>
            <person name="Fan J."/>
        </authorList>
    </citation>
    <scope>NUCLEOTIDE SEQUENCE [LARGE SCALE GENOMIC DNA]</scope>
    <source>
        <strain evidence="1 2">HZS154</strain>
    </source>
</reference>